<dbReference type="STRING" id="1144548.SAMN05443287_11643"/>
<dbReference type="InterPro" id="IPR039425">
    <property type="entry name" value="RNA_pol_sigma-70-like"/>
</dbReference>
<dbReference type="SUPFAM" id="SSF88946">
    <property type="entry name" value="Sigma2 domain of RNA polymerase sigma factors"/>
    <property type="match status" value="1"/>
</dbReference>
<keyword evidence="9" id="KW-1185">Reference proteome</keyword>
<dbReference type="AlphaFoldDB" id="A0A1H7DQ86"/>
<keyword evidence="2" id="KW-0805">Transcription regulation</keyword>
<dbReference type="InterPro" id="IPR013324">
    <property type="entry name" value="RNA_pol_sigma_r3/r4-like"/>
</dbReference>
<dbReference type="NCBIfam" id="TIGR02937">
    <property type="entry name" value="sigma70-ECF"/>
    <property type="match status" value="1"/>
</dbReference>
<dbReference type="PANTHER" id="PTHR43133">
    <property type="entry name" value="RNA POLYMERASE ECF-TYPE SIGMA FACTO"/>
    <property type="match status" value="1"/>
</dbReference>
<dbReference type="Gene3D" id="1.10.10.10">
    <property type="entry name" value="Winged helix-like DNA-binding domain superfamily/Winged helix DNA-binding domain"/>
    <property type="match status" value="1"/>
</dbReference>
<keyword evidence="3" id="KW-0731">Sigma factor</keyword>
<proteinExistence type="inferred from homology"/>
<evidence type="ECO:0000256" key="2">
    <source>
        <dbReference type="ARBA" id="ARBA00023015"/>
    </source>
</evidence>
<dbReference type="EMBL" id="FNYV01000016">
    <property type="protein sequence ID" value="SEK03961.1"/>
    <property type="molecule type" value="Genomic_DNA"/>
</dbReference>
<sequence length="170" mass="19496">MDDKARARFGEFAQSRTAALIRAAYLLTGDQHAAEDLVQSALAKTYVKWPTIRHEDPEGYVRAVMYRERVSWWRRRGRLRETLVGSPVEREHPDDSGHADLRLAMRAALLRLPVAQRAVLVLRYYEDLPERQVAEVLGCSVGTVRSRTHRAVGRLREVLPDAELVLELKR</sequence>
<keyword evidence="4" id="KW-0238">DNA-binding</keyword>
<evidence type="ECO:0000313" key="8">
    <source>
        <dbReference type="EMBL" id="SEK03961.1"/>
    </source>
</evidence>
<organism evidence="8 9">
    <name type="scientific">Micromonospora phaseoli</name>
    <dbReference type="NCBI Taxonomy" id="1144548"/>
    <lineage>
        <taxon>Bacteria</taxon>
        <taxon>Bacillati</taxon>
        <taxon>Actinomycetota</taxon>
        <taxon>Actinomycetes</taxon>
        <taxon>Micromonosporales</taxon>
        <taxon>Micromonosporaceae</taxon>
        <taxon>Micromonospora</taxon>
    </lineage>
</organism>
<evidence type="ECO:0000256" key="5">
    <source>
        <dbReference type="ARBA" id="ARBA00023163"/>
    </source>
</evidence>
<reference evidence="9" key="1">
    <citation type="submission" date="2016-10" db="EMBL/GenBank/DDBJ databases">
        <authorList>
            <person name="Varghese N."/>
            <person name="Submissions S."/>
        </authorList>
    </citation>
    <scope>NUCLEOTIDE SEQUENCE [LARGE SCALE GENOMIC DNA]</scope>
    <source>
        <strain evidence="9">CGMCC 4.7038</strain>
    </source>
</reference>
<feature type="domain" description="RNA polymerase sigma-70 region 2" evidence="6">
    <location>
        <begin position="19"/>
        <end position="78"/>
    </location>
</feature>
<name>A0A1H7DQ86_9ACTN</name>
<accession>A0A1H7DQ86</accession>
<dbReference type="CDD" id="cd06171">
    <property type="entry name" value="Sigma70_r4"/>
    <property type="match status" value="1"/>
</dbReference>
<dbReference type="GO" id="GO:0016987">
    <property type="term" value="F:sigma factor activity"/>
    <property type="evidence" value="ECO:0007669"/>
    <property type="project" value="UniProtKB-KW"/>
</dbReference>
<dbReference type="PANTHER" id="PTHR43133:SF50">
    <property type="entry name" value="ECF RNA POLYMERASE SIGMA FACTOR SIGM"/>
    <property type="match status" value="1"/>
</dbReference>
<dbReference type="InterPro" id="IPR013249">
    <property type="entry name" value="RNA_pol_sigma70_r4_t2"/>
</dbReference>
<dbReference type="OrthoDB" id="3692620at2"/>
<dbReference type="Pfam" id="PF04542">
    <property type="entry name" value="Sigma70_r2"/>
    <property type="match status" value="1"/>
</dbReference>
<dbReference type="Pfam" id="PF08281">
    <property type="entry name" value="Sigma70_r4_2"/>
    <property type="match status" value="1"/>
</dbReference>
<evidence type="ECO:0000259" key="6">
    <source>
        <dbReference type="Pfam" id="PF04542"/>
    </source>
</evidence>
<evidence type="ECO:0000256" key="1">
    <source>
        <dbReference type="ARBA" id="ARBA00010641"/>
    </source>
</evidence>
<dbReference type="InterPro" id="IPR014284">
    <property type="entry name" value="RNA_pol_sigma-70_dom"/>
</dbReference>
<dbReference type="InterPro" id="IPR036388">
    <property type="entry name" value="WH-like_DNA-bd_sf"/>
</dbReference>
<dbReference type="SUPFAM" id="SSF88659">
    <property type="entry name" value="Sigma3 and sigma4 domains of RNA polymerase sigma factors"/>
    <property type="match status" value="1"/>
</dbReference>
<dbReference type="GO" id="GO:0003677">
    <property type="term" value="F:DNA binding"/>
    <property type="evidence" value="ECO:0007669"/>
    <property type="project" value="UniProtKB-KW"/>
</dbReference>
<evidence type="ECO:0000259" key="7">
    <source>
        <dbReference type="Pfam" id="PF08281"/>
    </source>
</evidence>
<dbReference type="Gene3D" id="1.10.1740.10">
    <property type="match status" value="1"/>
</dbReference>
<dbReference type="InterPro" id="IPR007627">
    <property type="entry name" value="RNA_pol_sigma70_r2"/>
</dbReference>
<evidence type="ECO:0000313" key="9">
    <source>
        <dbReference type="Proteomes" id="UP000198707"/>
    </source>
</evidence>
<keyword evidence="5" id="KW-0804">Transcription</keyword>
<evidence type="ECO:0000256" key="4">
    <source>
        <dbReference type="ARBA" id="ARBA00023125"/>
    </source>
</evidence>
<dbReference type="GO" id="GO:0006352">
    <property type="term" value="P:DNA-templated transcription initiation"/>
    <property type="evidence" value="ECO:0007669"/>
    <property type="project" value="InterPro"/>
</dbReference>
<gene>
    <name evidence="8" type="ORF">SAMN05443287_11643</name>
</gene>
<dbReference type="Proteomes" id="UP000198707">
    <property type="component" value="Unassembled WGS sequence"/>
</dbReference>
<comment type="similarity">
    <text evidence="1">Belongs to the sigma-70 factor family. ECF subfamily.</text>
</comment>
<protein>
    <submittedName>
        <fullName evidence="8">RNA polymerase sigma-70 factor, sigma-E family</fullName>
    </submittedName>
</protein>
<dbReference type="NCBIfam" id="TIGR02983">
    <property type="entry name" value="SigE-fam_strep"/>
    <property type="match status" value="1"/>
</dbReference>
<evidence type="ECO:0000256" key="3">
    <source>
        <dbReference type="ARBA" id="ARBA00023082"/>
    </source>
</evidence>
<dbReference type="InterPro" id="IPR013325">
    <property type="entry name" value="RNA_pol_sigma_r2"/>
</dbReference>
<dbReference type="RefSeq" id="WP_092383098.1">
    <property type="nucleotide sequence ID" value="NZ_BOPI01000018.1"/>
</dbReference>
<feature type="domain" description="RNA polymerase sigma factor 70 region 4 type 2" evidence="7">
    <location>
        <begin position="103"/>
        <end position="155"/>
    </location>
</feature>
<dbReference type="InterPro" id="IPR014325">
    <property type="entry name" value="RNA_pol_sigma-E_actinobac"/>
</dbReference>